<evidence type="ECO:0000313" key="2">
    <source>
        <dbReference type="EMBL" id="MFK7161132.1"/>
    </source>
</evidence>
<dbReference type="InterPro" id="IPR003018">
    <property type="entry name" value="GAF"/>
</dbReference>
<dbReference type="Proteomes" id="UP001621714">
    <property type="component" value="Unassembled WGS sequence"/>
</dbReference>
<proteinExistence type="predicted"/>
<gene>
    <name evidence="2" type="ORF">V6U78_08795</name>
</gene>
<evidence type="ECO:0000259" key="1">
    <source>
        <dbReference type="Pfam" id="PF01590"/>
    </source>
</evidence>
<dbReference type="EMBL" id="JBANFI010000005">
    <property type="protein sequence ID" value="MFK7161132.1"/>
    <property type="molecule type" value="Genomic_DNA"/>
</dbReference>
<dbReference type="RefSeq" id="WP_405339533.1">
    <property type="nucleotide sequence ID" value="NZ_JBANFI010000005.1"/>
</dbReference>
<accession>A0ABW8PXW0</accession>
<dbReference type="Gene3D" id="3.30.450.40">
    <property type="match status" value="1"/>
</dbReference>
<evidence type="ECO:0000313" key="3">
    <source>
        <dbReference type="Proteomes" id="UP001621714"/>
    </source>
</evidence>
<feature type="domain" description="GAF" evidence="1">
    <location>
        <begin position="24"/>
        <end position="146"/>
    </location>
</feature>
<reference evidence="2 3" key="1">
    <citation type="submission" date="2024-02" db="EMBL/GenBank/DDBJ databases">
        <title>Marinospirillum sp. MEB 164 isolated from Lonar lake sediment.</title>
        <authorList>
            <person name="Joshi A."/>
            <person name="Thite S."/>
        </authorList>
    </citation>
    <scope>NUCLEOTIDE SEQUENCE [LARGE SCALE GENOMIC DNA]</scope>
    <source>
        <strain evidence="2 3">MEB164</strain>
    </source>
</reference>
<comment type="caution">
    <text evidence="2">The sequence shown here is derived from an EMBL/GenBank/DDBJ whole genome shotgun (WGS) entry which is preliminary data.</text>
</comment>
<protein>
    <submittedName>
        <fullName evidence="2">GAF domain-containing protein</fullName>
    </submittedName>
</protein>
<dbReference type="Pfam" id="PF01590">
    <property type="entry name" value="GAF"/>
    <property type="match status" value="1"/>
</dbReference>
<keyword evidence="3" id="KW-1185">Reference proteome</keyword>
<sequence>MPPNTQAFFELLTPQLAAICASSLSKVAQQCQKEMESDLAAVGVREGQHLHLFYPYAREQRLLLEDALCGFPLLIPGEHIIIQDLQLLPQDMQPDFASALGLRSYLGVPLYLLNQRVGSLSVAYATPHQFTPAHRELLQHHADWVSELLQLYL</sequence>
<name>A0ABW8PXW0_9GAMM</name>
<organism evidence="2 3">
    <name type="scientific">Marinospirillum alkalitolerans</name>
    <dbReference type="NCBI Taxonomy" id="3123374"/>
    <lineage>
        <taxon>Bacteria</taxon>
        <taxon>Pseudomonadati</taxon>
        <taxon>Pseudomonadota</taxon>
        <taxon>Gammaproteobacteria</taxon>
        <taxon>Oceanospirillales</taxon>
        <taxon>Oceanospirillaceae</taxon>
        <taxon>Marinospirillum</taxon>
    </lineage>
</organism>
<dbReference type="SUPFAM" id="SSF55781">
    <property type="entry name" value="GAF domain-like"/>
    <property type="match status" value="1"/>
</dbReference>
<dbReference type="InterPro" id="IPR029016">
    <property type="entry name" value="GAF-like_dom_sf"/>
</dbReference>